<sequence length="523" mass="60575">MYVIERTSTIEEKMGTKGKIKKKNRERKQDRNDSHRNTAMEQLNTEPQDHISCFPDDILFRIISFLPFESAVHTTFLSKQWKDLWKKNLILNTTMEDVIVTVLNLVYDFSELHPSKNKWGLQFNLDQDRLLFVSITPNRTLHLDFSPAEQEFPASFDWLLPLRLPSAYKPDEMIMKLYPPLSLYAQIKIKTLYLVSVSHLSSKAVTCLVLNLPFLESLIIEKCNGVQSLVVQDAGVLQKLIVLDCPQLRTLSFQGPHLGCFRYRGNLVSFRFKGCCGCSDIDIYSQYTCECGIFLEDVMLDLRQGLLTQWTWDFETNTDHPYFPSQGSYHCGCTTKDKCFKSILRAIDWVTSLTICRWFFEKTVCKNLFSSSKGPESYFSQLKELWWIDCSMTRHNMDVLLCFLKLCPNVERLYVTMDPKCYNLTSSIPENFLAIVGALENLNGLKVVKLEGFVGEQMEIFVARRLVPLFGENNPVIISKSYGKCLKHLVKADKLENKATYSYKFKMVENVDEKILYHIHMNL</sequence>
<accession>A0A5D2CQ61</accession>
<keyword evidence="4" id="KW-1185">Reference proteome</keyword>
<reference evidence="3 4" key="1">
    <citation type="submission" date="2019-06" db="EMBL/GenBank/DDBJ databases">
        <title>WGS assembly of Gossypium darwinii.</title>
        <authorList>
            <person name="Chen Z.J."/>
            <person name="Sreedasyam A."/>
            <person name="Ando A."/>
            <person name="Song Q."/>
            <person name="De L."/>
            <person name="Hulse-Kemp A."/>
            <person name="Ding M."/>
            <person name="Ye W."/>
            <person name="Kirkbride R."/>
            <person name="Jenkins J."/>
            <person name="Plott C."/>
            <person name="Lovell J."/>
            <person name="Lin Y.-M."/>
            <person name="Vaughn R."/>
            <person name="Liu B."/>
            <person name="Li W."/>
            <person name="Simpson S."/>
            <person name="Scheffler B."/>
            <person name="Saski C."/>
            <person name="Grover C."/>
            <person name="Hu G."/>
            <person name="Conover J."/>
            <person name="Carlson J."/>
            <person name="Shu S."/>
            <person name="Boston L."/>
            <person name="Williams M."/>
            <person name="Peterson D."/>
            <person name="Mcgee K."/>
            <person name="Jones D."/>
            <person name="Wendel J."/>
            <person name="Stelly D."/>
            <person name="Grimwood J."/>
            <person name="Schmutz J."/>
        </authorList>
    </citation>
    <scope>NUCLEOTIDE SEQUENCE [LARGE SCALE GENOMIC DNA]</scope>
    <source>
        <strain evidence="3">1808015.09</strain>
    </source>
</reference>
<dbReference type="SUPFAM" id="SSF81383">
    <property type="entry name" value="F-box domain"/>
    <property type="match status" value="1"/>
</dbReference>
<dbReference type="Gene3D" id="1.20.1280.50">
    <property type="match status" value="1"/>
</dbReference>
<name>A0A5D2CQ61_GOSDA</name>
<feature type="region of interest" description="Disordered" evidence="1">
    <location>
        <begin position="14"/>
        <end position="48"/>
    </location>
</feature>
<feature type="compositionally biased region" description="Basic and acidic residues" evidence="1">
    <location>
        <begin position="27"/>
        <end position="38"/>
    </location>
</feature>
<feature type="domain" description="F-box" evidence="2">
    <location>
        <begin position="48"/>
        <end position="94"/>
    </location>
</feature>
<gene>
    <name evidence="3" type="ORF">ES288_D05G336500v1</name>
</gene>
<dbReference type="Pfam" id="PF00646">
    <property type="entry name" value="F-box"/>
    <property type="match status" value="1"/>
</dbReference>
<dbReference type="EMBL" id="CM017705">
    <property type="protein sequence ID" value="TYG70720.1"/>
    <property type="molecule type" value="Genomic_DNA"/>
</dbReference>
<evidence type="ECO:0000313" key="3">
    <source>
        <dbReference type="EMBL" id="TYG70720.1"/>
    </source>
</evidence>
<feature type="compositionally biased region" description="Basic residues" evidence="1">
    <location>
        <begin position="16"/>
        <end position="26"/>
    </location>
</feature>
<dbReference type="PANTHER" id="PTHR34145:SF53">
    <property type="entry name" value="LEUCINE-RICH REPEAT DOMAIN SUPERFAMILY"/>
    <property type="match status" value="1"/>
</dbReference>
<dbReference type="Gene3D" id="3.80.10.10">
    <property type="entry name" value="Ribonuclease Inhibitor"/>
    <property type="match status" value="1"/>
</dbReference>
<dbReference type="SUPFAM" id="SSF52047">
    <property type="entry name" value="RNI-like"/>
    <property type="match status" value="1"/>
</dbReference>
<dbReference type="Proteomes" id="UP000323506">
    <property type="component" value="Chromosome D05"/>
</dbReference>
<dbReference type="InterPro" id="IPR032675">
    <property type="entry name" value="LRR_dom_sf"/>
</dbReference>
<protein>
    <recommendedName>
        <fullName evidence="2">F-box domain-containing protein</fullName>
    </recommendedName>
</protein>
<evidence type="ECO:0000256" key="1">
    <source>
        <dbReference type="SAM" id="MobiDB-lite"/>
    </source>
</evidence>
<proteinExistence type="predicted"/>
<dbReference type="CDD" id="cd22160">
    <property type="entry name" value="F-box_AtFBL13-like"/>
    <property type="match status" value="1"/>
</dbReference>
<dbReference type="PANTHER" id="PTHR34145">
    <property type="entry name" value="OS02G0105600 PROTEIN"/>
    <property type="match status" value="1"/>
</dbReference>
<dbReference type="AlphaFoldDB" id="A0A5D2CQ61"/>
<dbReference type="InterPro" id="IPR036047">
    <property type="entry name" value="F-box-like_dom_sf"/>
</dbReference>
<evidence type="ECO:0000259" key="2">
    <source>
        <dbReference type="PROSITE" id="PS50181"/>
    </source>
</evidence>
<dbReference type="PROSITE" id="PS50181">
    <property type="entry name" value="FBOX"/>
    <property type="match status" value="1"/>
</dbReference>
<dbReference type="SMART" id="SM00256">
    <property type="entry name" value="FBOX"/>
    <property type="match status" value="1"/>
</dbReference>
<organism evidence="3 4">
    <name type="scientific">Gossypium darwinii</name>
    <name type="common">Darwin's cotton</name>
    <name type="synonym">Gossypium barbadense var. darwinii</name>
    <dbReference type="NCBI Taxonomy" id="34276"/>
    <lineage>
        <taxon>Eukaryota</taxon>
        <taxon>Viridiplantae</taxon>
        <taxon>Streptophyta</taxon>
        <taxon>Embryophyta</taxon>
        <taxon>Tracheophyta</taxon>
        <taxon>Spermatophyta</taxon>
        <taxon>Magnoliopsida</taxon>
        <taxon>eudicotyledons</taxon>
        <taxon>Gunneridae</taxon>
        <taxon>Pentapetalae</taxon>
        <taxon>rosids</taxon>
        <taxon>malvids</taxon>
        <taxon>Malvales</taxon>
        <taxon>Malvaceae</taxon>
        <taxon>Malvoideae</taxon>
        <taxon>Gossypium</taxon>
    </lineage>
</organism>
<dbReference type="InterPro" id="IPR053772">
    <property type="entry name" value="At1g61320/At1g61330-like"/>
</dbReference>
<dbReference type="InterPro" id="IPR053781">
    <property type="entry name" value="F-box_AtFBL13-like"/>
</dbReference>
<dbReference type="InterPro" id="IPR001810">
    <property type="entry name" value="F-box_dom"/>
</dbReference>
<evidence type="ECO:0000313" key="4">
    <source>
        <dbReference type="Proteomes" id="UP000323506"/>
    </source>
</evidence>